<dbReference type="AlphaFoldDB" id="A0A2J6RYC4"/>
<reference evidence="2 3" key="1">
    <citation type="submission" date="2016-04" db="EMBL/GenBank/DDBJ databases">
        <title>A degradative enzymes factory behind the ericoid mycorrhizal symbiosis.</title>
        <authorList>
            <consortium name="DOE Joint Genome Institute"/>
            <person name="Martino E."/>
            <person name="Morin E."/>
            <person name="Grelet G."/>
            <person name="Kuo A."/>
            <person name="Kohler A."/>
            <person name="Daghino S."/>
            <person name="Barry K."/>
            <person name="Choi C."/>
            <person name="Cichocki N."/>
            <person name="Clum A."/>
            <person name="Copeland A."/>
            <person name="Hainaut M."/>
            <person name="Haridas S."/>
            <person name="Labutti K."/>
            <person name="Lindquist E."/>
            <person name="Lipzen A."/>
            <person name="Khouja H.-R."/>
            <person name="Murat C."/>
            <person name="Ohm R."/>
            <person name="Olson A."/>
            <person name="Spatafora J."/>
            <person name="Veneault-Fourrey C."/>
            <person name="Henrissat B."/>
            <person name="Grigoriev I."/>
            <person name="Martin F."/>
            <person name="Perotto S."/>
        </authorList>
    </citation>
    <scope>NUCLEOTIDE SEQUENCE [LARGE SCALE GENOMIC DNA]</scope>
    <source>
        <strain evidence="2 3">F</strain>
    </source>
</reference>
<keyword evidence="1" id="KW-0812">Transmembrane</keyword>
<feature type="transmembrane region" description="Helical" evidence="1">
    <location>
        <begin position="89"/>
        <end position="109"/>
    </location>
</feature>
<accession>A0A2J6RYC4</accession>
<dbReference type="OrthoDB" id="4579166at2759"/>
<sequence length="153" mass="16764">MIYPIPYAMLTSFCLAGCLMEHFALFPGWLALALTHPSSTPSMPKTTPTITAHAAQSPGLAIIYAIPKLALTVFIWVQLLHAPLDGTNWFSFLMLNISWGSTALVQVPLQKKIRKTGDAGTVRMLVRTDWVRVVTMAGHFVAVTLAVMDLKVL</sequence>
<dbReference type="Proteomes" id="UP000235786">
    <property type="component" value="Unassembled WGS sequence"/>
</dbReference>
<keyword evidence="3" id="KW-1185">Reference proteome</keyword>
<evidence type="ECO:0000313" key="2">
    <source>
        <dbReference type="EMBL" id="PMD43514.1"/>
    </source>
</evidence>
<evidence type="ECO:0008006" key="4">
    <source>
        <dbReference type="Google" id="ProtNLM"/>
    </source>
</evidence>
<gene>
    <name evidence="2" type="ORF">L207DRAFT_580359</name>
</gene>
<evidence type="ECO:0000313" key="3">
    <source>
        <dbReference type="Proteomes" id="UP000235786"/>
    </source>
</evidence>
<feature type="transmembrane region" description="Helical" evidence="1">
    <location>
        <begin position="130"/>
        <end position="148"/>
    </location>
</feature>
<feature type="transmembrane region" description="Helical" evidence="1">
    <location>
        <begin position="55"/>
        <end position="77"/>
    </location>
</feature>
<keyword evidence="1" id="KW-1133">Transmembrane helix</keyword>
<evidence type="ECO:0000256" key="1">
    <source>
        <dbReference type="SAM" id="Phobius"/>
    </source>
</evidence>
<proteinExistence type="predicted"/>
<protein>
    <recommendedName>
        <fullName evidence="4">DUF1772-domain-containing protein</fullName>
    </recommendedName>
</protein>
<name>A0A2J6RYC4_HYAVF</name>
<organism evidence="2 3">
    <name type="scientific">Hyaloscypha variabilis (strain UAMH 11265 / GT02V1 / F)</name>
    <name type="common">Meliniomyces variabilis</name>
    <dbReference type="NCBI Taxonomy" id="1149755"/>
    <lineage>
        <taxon>Eukaryota</taxon>
        <taxon>Fungi</taxon>
        <taxon>Dikarya</taxon>
        <taxon>Ascomycota</taxon>
        <taxon>Pezizomycotina</taxon>
        <taxon>Leotiomycetes</taxon>
        <taxon>Helotiales</taxon>
        <taxon>Hyaloscyphaceae</taxon>
        <taxon>Hyaloscypha</taxon>
        <taxon>Hyaloscypha variabilis</taxon>
    </lineage>
</organism>
<keyword evidence="1" id="KW-0472">Membrane</keyword>
<dbReference type="EMBL" id="KZ613942">
    <property type="protein sequence ID" value="PMD43514.1"/>
    <property type="molecule type" value="Genomic_DNA"/>
</dbReference>